<organism evidence="2 3">
    <name type="scientific">Mythimna separata</name>
    <name type="common">Oriental armyworm</name>
    <name type="synonym">Pseudaletia separata</name>
    <dbReference type="NCBI Taxonomy" id="271217"/>
    <lineage>
        <taxon>Eukaryota</taxon>
        <taxon>Metazoa</taxon>
        <taxon>Ecdysozoa</taxon>
        <taxon>Arthropoda</taxon>
        <taxon>Hexapoda</taxon>
        <taxon>Insecta</taxon>
        <taxon>Pterygota</taxon>
        <taxon>Neoptera</taxon>
        <taxon>Endopterygota</taxon>
        <taxon>Lepidoptera</taxon>
        <taxon>Glossata</taxon>
        <taxon>Ditrysia</taxon>
        <taxon>Noctuoidea</taxon>
        <taxon>Noctuidae</taxon>
        <taxon>Noctuinae</taxon>
        <taxon>Hadenini</taxon>
        <taxon>Mythimna</taxon>
    </lineage>
</organism>
<evidence type="ECO:0000256" key="1">
    <source>
        <dbReference type="SAM" id="MobiDB-lite"/>
    </source>
</evidence>
<dbReference type="Proteomes" id="UP001231518">
    <property type="component" value="Chromosome 11"/>
</dbReference>
<feature type="compositionally biased region" description="Low complexity" evidence="1">
    <location>
        <begin position="247"/>
        <end position="261"/>
    </location>
</feature>
<dbReference type="PANTHER" id="PTHR34239:SF2">
    <property type="entry name" value="TRANSPOSABLE ELEMENT P TRANSPOSASE_THAP9 CONSERVED DOMAIN-CONTAINING PROTEIN"/>
    <property type="match status" value="1"/>
</dbReference>
<comment type="caution">
    <text evidence="2">The sequence shown here is derived from an EMBL/GenBank/DDBJ whole genome shotgun (WGS) entry which is preliminary data.</text>
</comment>
<protein>
    <submittedName>
        <fullName evidence="2">Uncharacterized protein</fullName>
    </submittedName>
</protein>
<gene>
    <name evidence="2" type="ORF">PYW07_001503</name>
</gene>
<evidence type="ECO:0000313" key="3">
    <source>
        <dbReference type="Proteomes" id="UP001231518"/>
    </source>
</evidence>
<evidence type="ECO:0000313" key="2">
    <source>
        <dbReference type="EMBL" id="KAJ8727384.1"/>
    </source>
</evidence>
<name>A0AAD8DX14_MYTSE</name>
<feature type="region of interest" description="Disordered" evidence="1">
    <location>
        <begin position="205"/>
        <end position="277"/>
    </location>
</feature>
<accession>A0AAD8DX14</accession>
<dbReference type="EMBL" id="JARGEI010000008">
    <property type="protein sequence ID" value="KAJ8727384.1"/>
    <property type="molecule type" value="Genomic_DNA"/>
</dbReference>
<feature type="region of interest" description="Disordered" evidence="1">
    <location>
        <begin position="1"/>
        <end position="22"/>
    </location>
</feature>
<dbReference type="PANTHER" id="PTHR34239">
    <property type="entry name" value="APPLE DOMAIN-CONTAINING PROTEIN"/>
    <property type="match status" value="1"/>
</dbReference>
<sequence>MTVTDAVPEPDPAPQQDTEPALSPEVLEALGDLMPEKPKYGAPINKDLARIWDTILKHGLTKENKLKLEKNVPENCCLLKAPMLNPEIIASVSDTIINRDKKIETEQNQLGMGLTILGEALSMLINDNNTNRLKLISQLSDAARILTDLHYIQTKSRKNLIFPALDKKILEIVKEVERDDYLYGNNLSEKIKALQACQRTGQSIKKPTAFTTTRQGNLSGPPRYNQQRTNLRPGHKKPQSSFQTRKYQPQQNNQYQPQQAARKPKAPPSQDKLRARQ</sequence>
<keyword evidence="3" id="KW-1185">Reference proteome</keyword>
<feature type="compositionally biased region" description="Polar residues" evidence="1">
    <location>
        <begin position="205"/>
        <end position="230"/>
    </location>
</feature>
<proteinExistence type="predicted"/>
<dbReference type="AlphaFoldDB" id="A0AAD8DX14"/>
<reference evidence="2" key="1">
    <citation type="submission" date="2023-03" db="EMBL/GenBank/DDBJ databases">
        <title>Chromosome-level genomes of two armyworms, Mythimna separata and Mythimna loreyi, provide insights into the biosynthesis and reception of sex pheromones.</title>
        <authorList>
            <person name="Zhao H."/>
        </authorList>
    </citation>
    <scope>NUCLEOTIDE SEQUENCE</scope>
    <source>
        <strain evidence="2">BeijingLab</strain>
        <tissue evidence="2">Pupa</tissue>
    </source>
</reference>